<dbReference type="InterPro" id="IPR036508">
    <property type="entry name" value="Chitin-bd_dom_sf"/>
</dbReference>
<dbReference type="GO" id="GO:0008061">
    <property type="term" value="F:chitin binding"/>
    <property type="evidence" value="ECO:0007669"/>
    <property type="project" value="InterPro"/>
</dbReference>
<dbReference type="InterPro" id="IPR002557">
    <property type="entry name" value="Chitin-bd_dom"/>
</dbReference>
<evidence type="ECO:0000256" key="1">
    <source>
        <dbReference type="SAM" id="SignalP"/>
    </source>
</evidence>
<reference evidence="4" key="1">
    <citation type="submission" date="2023-01" db="EMBL/GenBank/DDBJ databases">
        <title>Key to firefly adult light organ development and bioluminescence: homeobox transcription factors regulate luciferase expression and transportation to peroxisome.</title>
        <authorList>
            <person name="Fu X."/>
        </authorList>
    </citation>
    <scope>NUCLEOTIDE SEQUENCE [LARGE SCALE GENOMIC DNA]</scope>
</reference>
<dbReference type="AlphaFoldDB" id="A0AAN7PMN4"/>
<protein>
    <recommendedName>
        <fullName evidence="2">Chitin-binding type-2 domain-containing protein</fullName>
    </recommendedName>
</protein>
<keyword evidence="4" id="KW-1185">Reference proteome</keyword>
<evidence type="ECO:0000313" key="3">
    <source>
        <dbReference type="EMBL" id="KAK4884451.1"/>
    </source>
</evidence>
<proteinExistence type="predicted"/>
<organism evidence="3 4">
    <name type="scientific">Aquatica leii</name>
    <dbReference type="NCBI Taxonomy" id="1421715"/>
    <lineage>
        <taxon>Eukaryota</taxon>
        <taxon>Metazoa</taxon>
        <taxon>Ecdysozoa</taxon>
        <taxon>Arthropoda</taxon>
        <taxon>Hexapoda</taxon>
        <taxon>Insecta</taxon>
        <taxon>Pterygota</taxon>
        <taxon>Neoptera</taxon>
        <taxon>Endopterygota</taxon>
        <taxon>Coleoptera</taxon>
        <taxon>Polyphaga</taxon>
        <taxon>Elateriformia</taxon>
        <taxon>Elateroidea</taxon>
        <taxon>Lampyridae</taxon>
        <taxon>Luciolinae</taxon>
        <taxon>Aquatica</taxon>
    </lineage>
</organism>
<dbReference type="Proteomes" id="UP001353858">
    <property type="component" value="Unassembled WGS sequence"/>
</dbReference>
<feature type="signal peptide" evidence="1">
    <location>
        <begin position="1"/>
        <end position="18"/>
    </location>
</feature>
<dbReference type="PROSITE" id="PS50940">
    <property type="entry name" value="CHIT_BIND_II"/>
    <property type="match status" value="1"/>
</dbReference>
<feature type="chain" id="PRO_5042826675" description="Chitin-binding type-2 domain-containing protein" evidence="1">
    <location>
        <begin position="19"/>
        <end position="138"/>
    </location>
</feature>
<evidence type="ECO:0000313" key="4">
    <source>
        <dbReference type="Proteomes" id="UP001353858"/>
    </source>
</evidence>
<feature type="domain" description="Chitin-binding type-2" evidence="2">
    <location>
        <begin position="78"/>
        <end position="135"/>
    </location>
</feature>
<dbReference type="GO" id="GO:0005576">
    <property type="term" value="C:extracellular region"/>
    <property type="evidence" value="ECO:0007669"/>
    <property type="project" value="InterPro"/>
</dbReference>
<comment type="caution">
    <text evidence="3">The sequence shown here is derived from an EMBL/GenBank/DDBJ whole genome shotgun (WGS) entry which is preliminary data.</text>
</comment>
<dbReference type="SUPFAM" id="SSF57625">
    <property type="entry name" value="Invertebrate chitin-binding proteins"/>
    <property type="match status" value="1"/>
</dbReference>
<accession>A0AAN7PMN4</accession>
<keyword evidence="1" id="KW-0732">Signal</keyword>
<gene>
    <name evidence="3" type="ORF">RN001_000722</name>
</gene>
<sequence length="138" mass="15455">MKFIIVVYLTCLYSLSYAQSNKTITISAPNCNFNMTVQVPTTKCCCPNPPTVPPTVPTTLPPSGPNFIGCVQSRVYNAPTCYVENSQTFPGTDCDYYFICKKVKNKYYAESQKCPKSYTYSIQQMECVPKTNTKCCVD</sequence>
<evidence type="ECO:0000259" key="2">
    <source>
        <dbReference type="PROSITE" id="PS50940"/>
    </source>
</evidence>
<name>A0AAN7PMN4_9COLE</name>
<dbReference type="EMBL" id="JARPUR010000001">
    <property type="protein sequence ID" value="KAK4884451.1"/>
    <property type="molecule type" value="Genomic_DNA"/>
</dbReference>